<accession>A0AAU8IR02</accession>
<name>A0AAU8IR02_9ACTN</name>
<reference evidence="1" key="1">
    <citation type="submission" date="2024-06" db="EMBL/GenBank/DDBJ databases">
        <title>Streptomyces sp. strain HUAS MG91 genome sequences.</title>
        <authorList>
            <person name="Mo P."/>
        </authorList>
    </citation>
    <scope>NUCLEOTIDE SEQUENCE</scope>
    <source>
        <strain evidence="1">HUAS MG91</strain>
    </source>
</reference>
<dbReference type="AlphaFoldDB" id="A0AAU8IR02"/>
<proteinExistence type="predicted"/>
<sequence>MGVRPPAAFAELAAGQLTVLSDALRREHESRAAGLNEAAENALTLVPALARGPVRRVLFRPSGGSRP</sequence>
<protein>
    <submittedName>
        <fullName evidence="1">Uncharacterized protein</fullName>
    </submittedName>
</protein>
<dbReference type="EMBL" id="CP159534">
    <property type="protein sequence ID" value="XCJ70342.1"/>
    <property type="molecule type" value="Genomic_DNA"/>
</dbReference>
<organism evidence="1">
    <name type="scientific">Streptomyces tabacisoli</name>
    <dbReference type="NCBI Taxonomy" id="3156398"/>
    <lineage>
        <taxon>Bacteria</taxon>
        <taxon>Bacillati</taxon>
        <taxon>Actinomycetota</taxon>
        <taxon>Actinomycetes</taxon>
        <taxon>Kitasatosporales</taxon>
        <taxon>Streptomycetaceae</taxon>
        <taxon>Streptomyces</taxon>
    </lineage>
</organism>
<evidence type="ECO:0000313" key="1">
    <source>
        <dbReference type="EMBL" id="XCJ70342.1"/>
    </source>
</evidence>
<dbReference type="RefSeq" id="WP_353941988.1">
    <property type="nucleotide sequence ID" value="NZ_CP159534.1"/>
</dbReference>
<dbReference type="KEGG" id="stac:ABII15_10340"/>
<gene>
    <name evidence="1" type="ORF">ABII15_10340</name>
</gene>